<organism evidence="3 4">
    <name type="scientific">Burkholderia gladioli</name>
    <name type="common">Pseudomonas marginata</name>
    <name type="synonym">Phytomonas marginata</name>
    <dbReference type="NCBI Taxonomy" id="28095"/>
    <lineage>
        <taxon>Bacteria</taxon>
        <taxon>Pseudomonadati</taxon>
        <taxon>Pseudomonadota</taxon>
        <taxon>Betaproteobacteria</taxon>
        <taxon>Burkholderiales</taxon>
        <taxon>Burkholderiaceae</taxon>
        <taxon>Burkholderia</taxon>
    </lineage>
</organism>
<accession>A0A2A7SFX9</accession>
<proteinExistence type="predicted"/>
<reference evidence="4" key="1">
    <citation type="submission" date="2017-09" db="EMBL/GenBank/DDBJ databases">
        <title>FDA dAtabase for Regulatory Grade micrObial Sequences (FDA-ARGOS): Supporting development and validation of Infectious Disease Dx tests.</title>
        <authorList>
            <person name="Minogue T."/>
            <person name="Wolcott M."/>
            <person name="Wasieloski L."/>
            <person name="Aguilar W."/>
            <person name="Moore D."/>
            <person name="Tallon L."/>
            <person name="Sadzewicz L."/>
            <person name="Ott S."/>
            <person name="Zhao X."/>
            <person name="Nagaraj S."/>
            <person name="Vavikolanu K."/>
            <person name="Aluvathingal J."/>
            <person name="Nadendla S."/>
            <person name="Sichtig H."/>
        </authorList>
    </citation>
    <scope>NUCLEOTIDE SEQUENCE [LARGE SCALE GENOMIC DNA]</scope>
    <source>
        <strain evidence="4">FDAARGOS_390</strain>
    </source>
</reference>
<dbReference type="PANTHER" id="PTHR44154">
    <property type="entry name" value="QUINONE OXIDOREDUCTASE"/>
    <property type="match status" value="1"/>
</dbReference>
<protein>
    <submittedName>
        <fullName evidence="3">Quinone oxidoreductase</fullName>
    </submittedName>
</protein>
<dbReference type="InterPro" id="IPR011032">
    <property type="entry name" value="GroES-like_sf"/>
</dbReference>
<dbReference type="InterPro" id="IPR020843">
    <property type="entry name" value="ER"/>
</dbReference>
<sequence length="330" mass="34119">MNPNPKTMRAWIVDAPDAPFREIELPIPEPRAGEVLVRVEASGVNPLDTKIRAGSAAHARHPLPAVLGIDLAGSVERVGEGVSGFAPGDAVWGAAGGVGGIGGSMAQWVAVDARLLARQPAALSMREAAALPLAAITAWEGLVDNARVQAGENVLVIGAAGGVGHVATQLALARGARVFGVASERDAGYLRSLGAHFVDRAAAVDTWVAEHTGGRGFDVVYDSVGALDAAFQAVRPFGRVTSALGWGTVSLAPLSFRSAQYAGVFTLRPLLTGQGREAHGRILMETAALVEAGRLAPRLEPRRFAIGQADAAHALVREGQARGKVVLELG</sequence>
<dbReference type="RefSeq" id="WP_098152373.1">
    <property type="nucleotide sequence ID" value="NZ_CP065596.1"/>
</dbReference>
<dbReference type="CDD" id="cd08272">
    <property type="entry name" value="MDR6"/>
    <property type="match status" value="1"/>
</dbReference>
<dbReference type="EMBL" id="PDDY01000001">
    <property type="protein sequence ID" value="PEH42567.1"/>
    <property type="molecule type" value="Genomic_DNA"/>
</dbReference>
<evidence type="ECO:0000313" key="4">
    <source>
        <dbReference type="Proteomes" id="UP000220629"/>
    </source>
</evidence>
<comment type="caution">
    <text evidence="3">The sequence shown here is derived from an EMBL/GenBank/DDBJ whole genome shotgun (WGS) entry which is preliminary data.</text>
</comment>
<dbReference type="InterPro" id="IPR013154">
    <property type="entry name" value="ADH-like_N"/>
</dbReference>
<evidence type="ECO:0000259" key="2">
    <source>
        <dbReference type="SMART" id="SM00829"/>
    </source>
</evidence>
<gene>
    <name evidence="3" type="ORF">CRM94_10625</name>
</gene>
<dbReference type="Gene3D" id="3.90.180.10">
    <property type="entry name" value="Medium-chain alcohol dehydrogenases, catalytic domain"/>
    <property type="match status" value="1"/>
</dbReference>
<dbReference type="PANTHER" id="PTHR44154:SF1">
    <property type="entry name" value="QUINONE OXIDOREDUCTASE"/>
    <property type="match status" value="1"/>
</dbReference>
<feature type="domain" description="Enoyl reductase (ER)" evidence="2">
    <location>
        <begin position="14"/>
        <end position="327"/>
    </location>
</feature>
<dbReference type="AlphaFoldDB" id="A0A2A7SFX9"/>
<dbReference type="Proteomes" id="UP000220629">
    <property type="component" value="Unassembled WGS sequence"/>
</dbReference>
<dbReference type="SUPFAM" id="SSF51735">
    <property type="entry name" value="NAD(P)-binding Rossmann-fold domains"/>
    <property type="match status" value="1"/>
</dbReference>
<dbReference type="InterPro" id="IPR051603">
    <property type="entry name" value="Zinc-ADH_QOR/CCCR"/>
</dbReference>
<evidence type="ECO:0000256" key="1">
    <source>
        <dbReference type="ARBA" id="ARBA00022857"/>
    </source>
</evidence>
<keyword evidence="1" id="KW-0521">NADP</keyword>
<dbReference type="SUPFAM" id="SSF50129">
    <property type="entry name" value="GroES-like"/>
    <property type="match status" value="1"/>
</dbReference>
<dbReference type="Pfam" id="PF13602">
    <property type="entry name" value="ADH_zinc_N_2"/>
    <property type="match status" value="1"/>
</dbReference>
<dbReference type="SMART" id="SM00829">
    <property type="entry name" value="PKS_ER"/>
    <property type="match status" value="1"/>
</dbReference>
<dbReference type="Gene3D" id="3.40.50.720">
    <property type="entry name" value="NAD(P)-binding Rossmann-like Domain"/>
    <property type="match status" value="1"/>
</dbReference>
<dbReference type="Pfam" id="PF08240">
    <property type="entry name" value="ADH_N"/>
    <property type="match status" value="1"/>
</dbReference>
<dbReference type="GO" id="GO:0016491">
    <property type="term" value="F:oxidoreductase activity"/>
    <property type="evidence" value="ECO:0007669"/>
    <property type="project" value="InterPro"/>
</dbReference>
<dbReference type="InterPro" id="IPR036291">
    <property type="entry name" value="NAD(P)-bd_dom_sf"/>
</dbReference>
<evidence type="ECO:0000313" key="3">
    <source>
        <dbReference type="EMBL" id="PEH42567.1"/>
    </source>
</evidence>
<name>A0A2A7SFX9_BURGA</name>